<dbReference type="GO" id="GO:0010468">
    <property type="term" value="P:regulation of gene expression"/>
    <property type="evidence" value="ECO:0007669"/>
    <property type="project" value="TreeGrafter"/>
</dbReference>
<dbReference type="Proteomes" id="UP000193804">
    <property type="component" value="Unassembled WGS sequence"/>
</dbReference>
<keyword evidence="4 8" id="KW-0540">Nuclease</keyword>
<evidence type="ECO:0000256" key="4">
    <source>
        <dbReference type="ARBA" id="ARBA00022722"/>
    </source>
</evidence>
<comment type="cofactor">
    <cofactor evidence="8">
        <name>Mg(2+)</name>
        <dbReference type="ChEBI" id="CHEBI:18420"/>
    </cofactor>
</comment>
<sequence>MIRRFFTSFKKLSQKDKRLVAAIKSIVGYKPFRLELFRLVTQHSSIAKTLPNGFRASNERLEYLGDAILGAVVADYLFKKYPFKDEGFLTEIRSRIVNRESLSLLAKKIGISQMLESDFSRSRYHFKSIYGDMMEAFIGAVYIDRGYTYCQKFIINKLILPHYDLDEIIENNTNYKSILIEWSQKENKSIRFDIEDYRQEGTKKEFRAAIIVNSEKISKGAGLNKKKAEQNAAFKACKKLNLI</sequence>
<dbReference type="InterPro" id="IPR014720">
    <property type="entry name" value="dsRBD_dom"/>
</dbReference>
<feature type="domain" description="RNase III" evidence="10">
    <location>
        <begin position="20"/>
        <end position="146"/>
    </location>
</feature>
<dbReference type="GO" id="GO:0006364">
    <property type="term" value="P:rRNA processing"/>
    <property type="evidence" value="ECO:0007669"/>
    <property type="project" value="UniProtKB-UniRule"/>
</dbReference>
<dbReference type="EC" id="3.1.26.3" evidence="8"/>
<dbReference type="GO" id="GO:0008033">
    <property type="term" value="P:tRNA processing"/>
    <property type="evidence" value="ECO:0007669"/>
    <property type="project" value="UniProtKB-KW"/>
</dbReference>
<dbReference type="SUPFAM" id="SSF54768">
    <property type="entry name" value="dsRNA-binding domain-like"/>
    <property type="match status" value="1"/>
</dbReference>
<dbReference type="InterPro" id="IPR011907">
    <property type="entry name" value="RNase_III"/>
</dbReference>
<comment type="catalytic activity">
    <reaction evidence="1 8">
        <text>Endonucleolytic cleavage to 5'-phosphomonoester.</text>
        <dbReference type="EC" id="3.1.26.3"/>
    </reaction>
</comment>
<comment type="subcellular location">
    <subcellularLocation>
        <location evidence="8">Cytoplasm</location>
    </subcellularLocation>
</comment>
<keyword evidence="6 8" id="KW-0378">Hydrolase</keyword>
<dbReference type="Gene3D" id="1.10.1520.10">
    <property type="entry name" value="Ribonuclease III domain"/>
    <property type="match status" value="1"/>
</dbReference>
<keyword evidence="12" id="KW-1185">Reference proteome</keyword>
<evidence type="ECO:0000256" key="1">
    <source>
        <dbReference type="ARBA" id="ARBA00000109"/>
    </source>
</evidence>
<organism evidence="11 12">
    <name type="scientific">Marivirga sericea</name>
    <dbReference type="NCBI Taxonomy" id="1028"/>
    <lineage>
        <taxon>Bacteria</taxon>
        <taxon>Pseudomonadati</taxon>
        <taxon>Bacteroidota</taxon>
        <taxon>Cytophagia</taxon>
        <taxon>Cytophagales</taxon>
        <taxon>Marivirgaceae</taxon>
        <taxon>Marivirga</taxon>
    </lineage>
</organism>
<evidence type="ECO:0000313" key="11">
    <source>
        <dbReference type="EMBL" id="SMG33432.1"/>
    </source>
</evidence>
<dbReference type="PROSITE" id="PS50137">
    <property type="entry name" value="DS_RBD"/>
    <property type="match status" value="1"/>
</dbReference>
<proteinExistence type="inferred from homology"/>
<dbReference type="InterPro" id="IPR000999">
    <property type="entry name" value="RNase_III_dom"/>
</dbReference>
<evidence type="ECO:0000259" key="9">
    <source>
        <dbReference type="PROSITE" id="PS50137"/>
    </source>
</evidence>
<keyword evidence="8" id="KW-0819">tRNA processing</keyword>
<dbReference type="CDD" id="cd10845">
    <property type="entry name" value="DSRM_RNAse_III_family"/>
    <property type="match status" value="1"/>
</dbReference>
<feature type="binding site" evidence="8">
    <location>
        <position position="135"/>
    </location>
    <ligand>
        <name>Mg(2+)</name>
        <dbReference type="ChEBI" id="CHEBI:18420"/>
    </ligand>
</feature>
<dbReference type="PROSITE" id="PS50142">
    <property type="entry name" value="RNASE_3_2"/>
    <property type="match status" value="1"/>
</dbReference>
<dbReference type="GO" id="GO:0006397">
    <property type="term" value="P:mRNA processing"/>
    <property type="evidence" value="ECO:0007669"/>
    <property type="project" value="UniProtKB-UniRule"/>
</dbReference>
<keyword evidence="8" id="KW-0698">rRNA processing</keyword>
<dbReference type="PROSITE" id="PS00517">
    <property type="entry name" value="RNASE_3_1"/>
    <property type="match status" value="1"/>
</dbReference>
<reference evidence="12" key="1">
    <citation type="submission" date="2017-04" db="EMBL/GenBank/DDBJ databases">
        <authorList>
            <person name="Varghese N."/>
            <person name="Submissions S."/>
        </authorList>
    </citation>
    <scope>NUCLEOTIDE SEQUENCE [LARGE SCALE GENOMIC DNA]</scope>
    <source>
        <strain evidence="12">DSM 4125</strain>
    </source>
</reference>
<dbReference type="AlphaFoldDB" id="A0A1X7JYQ7"/>
<comment type="subunit">
    <text evidence="8">Homodimer.</text>
</comment>
<accession>A0A1X7JYQ7</accession>
<keyword evidence="5 8" id="KW-0255">Endonuclease</keyword>
<comment type="function">
    <text evidence="8">Digests double-stranded RNA. Involved in the processing of primary rRNA transcript to yield the immediate precursors to the large and small rRNAs (23S and 16S). Processes some mRNAs, and tRNAs when they are encoded in the rRNA operon. Processes pre-crRNA and tracrRNA of type II CRISPR loci if present in the organism.</text>
</comment>
<dbReference type="EMBL" id="FXAW01000004">
    <property type="protein sequence ID" value="SMG33432.1"/>
    <property type="molecule type" value="Genomic_DNA"/>
</dbReference>
<dbReference type="Gene3D" id="3.30.160.20">
    <property type="match status" value="1"/>
</dbReference>
<dbReference type="GO" id="GO:0046872">
    <property type="term" value="F:metal ion binding"/>
    <property type="evidence" value="ECO:0007669"/>
    <property type="project" value="UniProtKB-KW"/>
</dbReference>
<dbReference type="STRING" id="1028.SAMN05661096_02110"/>
<dbReference type="GO" id="GO:0003725">
    <property type="term" value="F:double-stranded RNA binding"/>
    <property type="evidence" value="ECO:0007669"/>
    <property type="project" value="TreeGrafter"/>
</dbReference>
<dbReference type="InterPro" id="IPR036389">
    <property type="entry name" value="RNase_III_sf"/>
</dbReference>
<evidence type="ECO:0000256" key="5">
    <source>
        <dbReference type="ARBA" id="ARBA00022759"/>
    </source>
</evidence>
<keyword evidence="3 8" id="KW-0507">mRNA processing</keyword>
<evidence type="ECO:0000259" key="10">
    <source>
        <dbReference type="PROSITE" id="PS50142"/>
    </source>
</evidence>
<dbReference type="GO" id="GO:0005737">
    <property type="term" value="C:cytoplasm"/>
    <property type="evidence" value="ECO:0007669"/>
    <property type="project" value="UniProtKB-SubCell"/>
</dbReference>
<keyword evidence="8" id="KW-0460">Magnesium</keyword>
<dbReference type="PANTHER" id="PTHR11207:SF0">
    <property type="entry name" value="RIBONUCLEASE 3"/>
    <property type="match status" value="1"/>
</dbReference>
<dbReference type="CDD" id="cd00593">
    <property type="entry name" value="RIBOc"/>
    <property type="match status" value="1"/>
</dbReference>
<keyword evidence="8" id="KW-0699">rRNA-binding</keyword>
<dbReference type="NCBIfam" id="TIGR02191">
    <property type="entry name" value="RNaseIII"/>
    <property type="match status" value="1"/>
</dbReference>
<keyword evidence="8" id="KW-0479">Metal-binding</keyword>
<feature type="active site" evidence="8">
    <location>
        <position position="135"/>
    </location>
</feature>
<dbReference type="OrthoDB" id="9805026at2"/>
<keyword evidence="8" id="KW-0963">Cytoplasm</keyword>
<dbReference type="SUPFAM" id="SSF69065">
    <property type="entry name" value="RNase III domain-like"/>
    <property type="match status" value="1"/>
</dbReference>
<evidence type="ECO:0000256" key="7">
    <source>
        <dbReference type="ARBA" id="ARBA00022884"/>
    </source>
</evidence>
<feature type="domain" description="DRBM" evidence="9">
    <location>
        <begin position="174"/>
        <end position="242"/>
    </location>
</feature>
<dbReference type="Pfam" id="PF00035">
    <property type="entry name" value="dsrm"/>
    <property type="match status" value="1"/>
</dbReference>
<dbReference type="Pfam" id="PF14622">
    <property type="entry name" value="Ribonucleas_3_3"/>
    <property type="match status" value="1"/>
</dbReference>
<feature type="binding site" evidence="8">
    <location>
        <position position="132"/>
    </location>
    <ligand>
        <name>Mg(2+)</name>
        <dbReference type="ChEBI" id="CHEBI:18420"/>
    </ligand>
</feature>
<dbReference type="GO" id="GO:0019843">
    <property type="term" value="F:rRNA binding"/>
    <property type="evidence" value="ECO:0007669"/>
    <property type="project" value="UniProtKB-KW"/>
</dbReference>
<keyword evidence="7 8" id="KW-0694">RNA-binding</keyword>
<dbReference type="SMART" id="SM00535">
    <property type="entry name" value="RIBOc"/>
    <property type="match status" value="1"/>
</dbReference>
<dbReference type="PANTHER" id="PTHR11207">
    <property type="entry name" value="RIBONUCLEASE III"/>
    <property type="match status" value="1"/>
</dbReference>
<feature type="binding site" evidence="8">
    <location>
        <position position="62"/>
    </location>
    <ligand>
        <name>Mg(2+)</name>
        <dbReference type="ChEBI" id="CHEBI:18420"/>
    </ligand>
</feature>
<dbReference type="SMART" id="SM00358">
    <property type="entry name" value="DSRM"/>
    <property type="match status" value="1"/>
</dbReference>
<evidence type="ECO:0000256" key="8">
    <source>
        <dbReference type="HAMAP-Rule" id="MF_00104"/>
    </source>
</evidence>
<dbReference type="RefSeq" id="WP_085517027.1">
    <property type="nucleotide sequence ID" value="NZ_FXAW01000004.1"/>
</dbReference>
<name>A0A1X7JYQ7_9BACT</name>
<dbReference type="GO" id="GO:0004525">
    <property type="term" value="F:ribonuclease III activity"/>
    <property type="evidence" value="ECO:0007669"/>
    <property type="project" value="UniProtKB-UniRule"/>
</dbReference>
<dbReference type="HAMAP" id="MF_00104">
    <property type="entry name" value="RNase_III"/>
    <property type="match status" value="1"/>
</dbReference>
<evidence type="ECO:0000256" key="2">
    <source>
        <dbReference type="ARBA" id="ARBA00010183"/>
    </source>
</evidence>
<protein>
    <recommendedName>
        <fullName evidence="8">Ribonuclease 3</fullName>
        <ecNumber evidence="8">3.1.26.3</ecNumber>
    </recommendedName>
    <alternativeName>
        <fullName evidence="8">Ribonuclease III</fullName>
        <shortName evidence="8">RNase III</shortName>
    </alternativeName>
</protein>
<feature type="active site" evidence="8">
    <location>
        <position position="66"/>
    </location>
</feature>
<comment type="similarity">
    <text evidence="2">Belongs to the ribonuclease III family.</text>
</comment>
<gene>
    <name evidence="8" type="primary">rnc</name>
    <name evidence="11" type="ORF">SAMN05661096_02110</name>
</gene>
<evidence type="ECO:0000313" key="12">
    <source>
        <dbReference type="Proteomes" id="UP000193804"/>
    </source>
</evidence>
<evidence type="ECO:0000256" key="3">
    <source>
        <dbReference type="ARBA" id="ARBA00022664"/>
    </source>
</evidence>
<evidence type="ECO:0000256" key="6">
    <source>
        <dbReference type="ARBA" id="ARBA00022801"/>
    </source>
</evidence>